<dbReference type="GO" id="GO:0061157">
    <property type="term" value="P:mRNA destabilization"/>
    <property type="evidence" value="ECO:0007669"/>
    <property type="project" value="TreeGrafter"/>
</dbReference>
<feature type="compositionally biased region" description="Low complexity" evidence="4">
    <location>
        <begin position="236"/>
        <end position="253"/>
    </location>
</feature>
<feature type="compositionally biased region" description="Low complexity" evidence="4">
    <location>
        <begin position="265"/>
        <end position="276"/>
    </location>
</feature>
<dbReference type="PANTHER" id="PTHR12357">
    <property type="entry name" value="YTH YT521-B HOMOLOGY DOMAIN-CONTAINING"/>
    <property type="match status" value="1"/>
</dbReference>
<organism evidence="6 7">
    <name type="scientific">Blomia tropicalis</name>
    <name type="common">Mite</name>
    <dbReference type="NCBI Taxonomy" id="40697"/>
    <lineage>
        <taxon>Eukaryota</taxon>
        <taxon>Metazoa</taxon>
        <taxon>Ecdysozoa</taxon>
        <taxon>Arthropoda</taxon>
        <taxon>Chelicerata</taxon>
        <taxon>Arachnida</taxon>
        <taxon>Acari</taxon>
        <taxon>Acariformes</taxon>
        <taxon>Sarcoptiformes</taxon>
        <taxon>Astigmata</taxon>
        <taxon>Glycyphagoidea</taxon>
        <taxon>Echimyopodidae</taxon>
        <taxon>Blomia</taxon>
    </lineage>
</organism>
<dbReference type="FunFam" id="3.10.590.10:FF:000001">
    <property type="entry name" value="YTH domain family 1, isoform CRA_a"/>
    <property type="match status" value="1"/>
</dbReference>
<sequence length="829" mass="92736">MFGSQNSYGGYNSNSYGNASYYPPPSNQSTTQSNSNDSFWGQQGQHPNQQQHHDRMNNSYRNQNPALSSDSLYGYSTDNQYNSEQRHIDGGIDNLESKVSGLSIEQSREDFPVPSFASSLGSKKSTSWASIASQPAKSQPKLLKSKFAASGLTGSTSKHLPPTVTMDAMSWDSKASNGSFGVAKSQPPPPSTPPSSSVINTNQSTANSQSSMVANHSPGSSIDDPSLPSSGHSYPHLHQSLQQPPQTSPPLRSGGRDGNGGPWGSNGNSSSSSGSPRPAPPSSMPGRAINNNGSSGGGNGGDRTSALNNSGGHHQPNNHYNNNHHQHQPSQQQQHYLSNKGGYVNDGEINENFNPNKFSNSRPINSHYQQQQSHHNSYHNHQTQNNNNYSKPIADNQPPSQPLPPQQSQQQQQPPPPPQQQQQSTTSFNNVRNVAPYSSASSRTIVDARERDNNVVPRPSSIASDDSETHAAVLRKLAVENNYNPPEFDLNPRNARFFIIKSYSEDDVHRSIKYSIWCSTDHGNKRLDTAFRQQEGKGPIYLFYSVNRSGHFCGIAQMMSPVDYNASAGVWAQDKWKGQFQVKWIYVKDVPNDELRHITLENNENKPVTNSRDTQEVPYEKGKKVLSIIHRFEHRTSIFDDFLHYEKKQEEELVQRRPDSPPPTHYGPSYGPPKNSGGPYPGRDGSSMPYRGDNSFEGKHRGSYGDGRRGGDYGRNDYGRNEYRSERGNDYGRNQDRNYDRMRGGDHMSGRNEYQGRDYRDQPPPQPFQRDHHYRDYHQPPPSREYGSRGEYGGGGGRPIAERDGRDFREHRDQRNDYRERNNQQSWRN</sequence>
<dbReference type="PANTHER" id="PTHR12357:SF89">
    <property type="entry name" value="YTH DOMAIN-CONTAINING FAMILY PROTEIN"/>
    <property type="match status" value="1"/>
</dbReference>
<keyword evidence="2" id="KW-0963">Cytoplasm</keyword>
<feature type="compositionally biased region" description="Basic and acidic residues" evidence="4">
    <location>
        <begin position="800"/>
        <end position="822"/>
    </location>
</feature>
<comment type="subcellular location">
    <subcellularLocation>
        <location evidence="1">Cytoplasm</location>
    </subcellularLocation>
</comment>
<feature type="compositionally biased region" description="Basic and acidic residues" evidence="4">
    <location>
        <begin position="706"/>
        <end position="761"/>
    </location>
</feature>
<dbReference type="Pfam" id="PF04146">
    <property type="entry name" value="YTH"/>
    <property type="match status" value="1"/>
</dbReference>
<feature type="region of interest" description="Disordered" evidence="4">
    <location>
        <begin position="650"/>
        <end position="829"/>
    </location>
</feature>
<feature type="compositionally biased region" description="Polar residues" evidence="4">
    <location>
        <begin position="57"/>
        <end position="83"/>
    </location>
</feature>
<feature type="compositionally biased region" description="Polar residues" evidence="4">
    <location>
        <begin position="425"/>
        <end position="444"/>
    </location>
</feature>
<feature type="compositionally biased region" description="Low complexity" evidence="4">
    <location>
        <begin position="1"/>
        <end position="50"/>
    </location>
</feature>
<feature type="compositionally biased region" description="Low complexity" evidence="4">
    <location>
        <begin position="365"/>
        <end position="390"/>
    </location>
</feature>
<dbReference type="InterPro" id="IPR007275">
    <property type="entry name" value="YTH_domain"/>
</dbReference>
<keyword evidence="3" id="KW-0694">RNA-binding</keyword>
<feature type="compositionally biased region" description="Polar residues" evidence="4">
    <location>
        <begin position="116"/>
        <end position="137"/>
    </location>
</feature>
<accession>A0A9Q0RM00</accession>
<evidence type="ECO:0000313" key="7">
    <source>
        <dbReference type="Proteomes" id="UP001142055"/>
    </source>
</evidence>
<evidence type="ECO:0000256" key="3">
    <source>
        <dbReference type="ARBA" id="ARBA00022884"/>
    </source>
</evidence>
<dbReference type="GO" id="GO:0005737">
    <property type="term" value="C:cytoplasm"/>
    <property type="evidence" value="ECO:0007669"/>
    <property type="project" value="UniProtKB-SubCell"/>
</dbReference>
<dbReference type="InterPro" id="IPR045168">
    <property type="entry name" value="YTH_prot"/>
</dbReference>
<feature type="region of interest" description="Disordered" evidence="4">
    <location>
        <begin position="115"/>
        <end position="142"/>
    </location>
</feature>
<feature type="region of interest" description="Disordered" evidence="4">
    <location>
        <begin position="1"/>
        <end position="86"/>
    </location>
</feature>
<protein>
    <recommendedName>
        <fullName evidence="5">YTH domain-containing protein</fullName>
    </recommendedName>
</protein>
<feature type="compositionally biased region" description="Low complexity" evidence="4">
    <location>
        <begin position="328"/>
        <end position="339"/>
    </location>
</feature>
<evidence type="ECO:0000256" key="1">
    <source>
        <dbReference type="ARBA" id="ARBA00004496"/>
    </source>
</evidence>
<feature type="compositionally biased region" description="Low complexity" evidence="4">
    <location>
        <begin position="194"/>
        <end position="211"/>
    </location>
</feature>
<evidence type="ECO:0000256" key="2">
    <source>
        <dbReference type="ARBA" id="ARBA00022490"/>
    </source>
</evidence>
<feature type="domain" description="YTH" evidence="5">
    <location>
        <begin position="495"/>
        <end position="629"/>
    </location>
</feature>
<gene>
    <name evidence="6" type="ORF">RDWZM_005076</name>
</gene>
<dbReference type="Proteomes" id="UP001142055">
    <property type="component" value="Chromosome 2"/>
</dbReference>
<keyword evidence="7" id="KW-1185">Reference proteome</keyword>
<reference evidence="6" key="1">
    <citation type="submission" date="2022-12" db="EMBL/GenBank/DDBJ databases">
        <title>Genome assemblies of Blomia tropicalis.</title>
        <authorList>
            <person name="Cui Y."/>
        </authorList>
    </citation>
    <scope>NUCLEOTIDE SEQUENCE</scope>
    <source>
        <tissue evidence="6">Adult mites</tissue>
    </source>
</reference>
<dbReference type="GO" id="GO:1990247">
    <property type="term" value="F:N6-methyladenosine-containing RNA reader activity"/>
    <property type="evidence" value="ECO:0007669"/>
    <property type="project" value="TreeGrafter"/>
</dbReference>
<dbReference type="Gene3D" id="3.10.590.10">
    <property type="entry name" value="ph1033 like domains"/>
    <property type="match status" value="1"/>
</dbReference>
<dbReference type="PROSITE" id="PS50882">
    <property type="entry name" value="YTH"/>
    <property type="match status" value="1"/>
</dbReference>
<dbReference type="GO" id="GO:0003729">
    <property type="term" value="F:mRNA binding"/>
    <property type="evidence" value="ECO:0007669"/>
    <property type="project" value="TreeGrafter"/>
</dbReference>
<feature type="compositionally biased region" description="Polar residues" evidence="4">
    <location>
        <begin position="351"/>
        <end position="364"/>
    </location>
</feature>
<evidence type="ECO:0000256" key="4">
    <source>
        <dbReference type="SAM" id="MobiDB-lite"/>
    </source>
</evidence>
<evidence type="ECO:0000313" key="6">
    <source>
        <dbReference type="EMBL" id="KAJ6219264.1"/>
    </source>
</evidence>
<feature type="region of interest" description="Disordered" evidence="4">
    <location>
        <begin position="169"/>
        <end position="449"/>
    </location>
</feature>
<dbReference type="CDD" id="cd21134">
    <property type="entry name" value="YTH"/>
    <property type="match status" value="1"/>
</dbReference>
<name>A0A9Q0RM00_BLOTA</name>
<feature type="compositionally biased region" description="Basic and acidic residues" evidence="4">
    <location>
        <begin position="769"/>
        <end position="778"/>
    </location>
</feature>
<proteinExistence type="predicted"/>
<dbReference type="EMBL" id="JAPWDV010000002">
    <property type="protein sequence ID" value="KAJ6219264.1"/>
    <property type="molecule type" value="Genomic_DNA"/>
</dbReference>
<feature type="compositionally biased region" description="Low complexity" evidence="4">
    <location>
        <begin position="284"/>
        <end position="293"/>
    </location>
</feature>
<evidence type="ECO:0000259" key="5">
    <source>
        <dbReference type="PROSITE" id="PS50882"/>
    </source>
</evidence>
<dbReference type="OMA" id="RPINSHY"/>
<feature type="compositionally biased region" description="Basic and acidic residues" evidence="4">
    <location>
        <begin position="650"/>
        <end position="659"/>
    </location>
</feature>
<comment type="caution">
    <text evidence="6">The sequence shown here is derived from an EMBL/GenBank/DDBJ whole genome shotgun (WGS) entry which is preliminary data.</text>
</comment>
<dbReference type="AlphaFoldDB" id="A0A9Q0RM00"/>